<dbReference type="AlphaFoldDB" id="A0A832R8Y5"/>
<organism evidence="3 4">
    <name type="scientific">Candidatus Dojkabacteria bacterium</name>
    <dbReference type="NCBI Taxonomy" id="2099670"/>
    <lineage>
        <taxon>Bacteria</taxon>
        <taxon>Candidatus Dojkabacteria</taxon>
    </lineage>
</organism>
<feature type="domain" description="HTH cro/C1-type" evidence="2">
    <location>
        <begin position="10"/>
        <end position="64"/>
    </location>
</feature>
<evidence type="ECO:0000313" key="3">
    <source>
        <dbReference type="EMBL" id="HHX99408.1"/>
    </source>
</evidence>
<dbReference type="PANTHER" id="PTHR46558:SF15">
    <property type="entry name" value="HELIX-TURN-HELIX DOMAIN PROTEIN"/>
    <property type="match status" value="1"/>
</dbReference>
<dbReference type="SUPFAM" id="SSF47413">
    <property type="entry name" value="lambda repressor-like DNA-binding domains"/>
    <property type="match status" value="1"/>
</dbReference>
<dbReference type="PANTHER" id="PTHR46558">
    <property type="entry name" value="TRACRIPTIONAL REGULATORY PROTEIN-RELATED-RELATED"/>
    <property type="match status" value="1"/>
</dbReference>
<name>A0A832R8Y5_9BACT</name>
<dbReference type="GO" id="GO:0003677">
    <property type="term" value="F:DNA binding"/>
    <property type="evidence" value="ECO:0007669"/>
    <property type="project" value="UniProtKB-KW"/>
</dbReference>
<comment type="caution">
    <text evidence="3">The sequence shown here is derived from an EMBL/GenBank/DDBJ whole genome shotgun (WGS) entry which is preliminary data.</text>
</comment>
<dbReference type="SMART" id="SM00530">
    <property type="entry name" value="HTH_XRE"/>
    <property type="match status" value="1"/>
</dbReference>
<evidence type="ECO:0000313" key="4">
    <source>
        <dbReference type="Proteomes" id="UP000576550"/>
    </source>
</evidence>
<accession>A0A832R8Y5</accession>
<proteinExistence type="predicted"/>
<dbReference type="Gene3D" id="1.10.260.40">
    <property type="entry name" value="lambda repressor-like DNA-binding domains"/>
    <property type="match status" value="1"/>
</dbReference>
<dbReference type="InterPro" id="IPR010982">
    <property type="entry name" value="Lambda_DNA-bd_dom_sf"/>
</dbReference>
<dbReference type="Pfam" id="PF01381">
    <property type="entry name" value="HTH_3"/>
    <property type="match status" value="1"/>
</dbReference>
<dbReference type="InterPro" id="IPR001387">
    <property type="entry name" value="Cro/C1-type_HTH"/>
</dbReference>
<dbReference type="PROSITE" id="PS50943">
    <property type="entry name" value="HTH_CROC1"/>
    <property type="match status" value="1"/>
</dbReference>
<dbReference type="EMBL" id="DUTP01000003">
    <property type="protein sequence ID" value="HHX99408.1"/>
    <property type="molecule type" value="Genomic_DNA"/>
</dbReference>
<evidence type="ECO:0000259" key="2">
    <source>
        <dbReference type="PROSITE" id="PS50943"/>
    </source>
</evidence>
<keyword evidence="1" id="KW-0238">DNA-binding</keyword>
<dbReference type="CDD" id="cd00093">
    <property type="entry name" value="HTH_XRE"/>
    <property type="match status" value="1"/>
</dbReference>
<reference evidence="3 4" key="1">
    <citation type="journal article" date="2020" name="Biotechnol. Biofuels">
        <title>New insights from the biogas microbiome by comprehensive genome-resolved metagenomics of nearly 1600 species originating from multiple anaerobic digesters.</title>
        <authorList>
            <person name="Campanaro S."/>
            <person name="Treu L."/>
            <person name="Rodriguez-R L.M."/>
            <person name="Kovalovszki A."/>
            <person name="Ziels R.M."/>
            <person name="Maus I."/>
            <person name="Zhu X."/>
            <person name="Kougias P.G."/>
            <person name="Basile A."/>
            <person name="Luo G."/>
            <person name="Schluter A."/>
            <person name="Konstantinidis K.T."/>
            <person name="Angelidaki I."/>
        </authorList>
    </citation>
    <scope>NUCLEOTIDE SEQUENCE [LARGE SCALE GENOMIC DNA]</scope>
    <source>
        <strain evidence="3">AS05jafATM_89</strain>
    </source>
</reference>
<protein>
    <submittedName>
        <fullName evidence="3">Helix-turn-helix transcriptional regulator</fullName>
    </submittedName>
</protein>
<sequence>MTPKILGSRIRKEREKKGYTQRELAMRVGLSDKSISLYEKGVSYPPIRNLLVICKELDITIGEILST</sequence>
<gene>
    <name evidence="3" type="ORF">GX533_01880</name>
</gene>
<dbReference type="Proteomes" id="UP000576550">
    <property type="component" value="Unassembled WGS sequence"/>
</dbReference>
<evidence type="ECO:0000256" key="1">
    <source>
        <dbReference type="ARBA" id="ARBA00023125"/>
    </source>
</evidence>